<keyword evidence="2" id="KW-1185">Reference proteome</keyword>
<sequence>MTPVHSAGIKEPAARGGTIARPFSQQNASVNAKDLFAGSSAASSKPATPLNRGHALHKTIEGSPMANSADRPQSPLGLRVGEPVFIPSMSLSGTLRFLGTIDGKQGMWAGVELDEQGKGKNDGSAGGKAYFSCAPKTGLFLTHSKVEPRSSSTTAASSEGAPTQEQEQEQEQERKKEQEPAAPPKHPGVMAGRASRLAAMSTNMKRAAIIRGPGAAKSQAKPMQQPATARRPTVTRPGASAVDTGRPRAPTAIRRNTSQRTGTPSPSRPTSSTPTSSLGDNSLNSSRPRIGSNRVTSPDSSTGFGRHRTGLRPPQQLTSEDGSEKNAPTENEFERMRLRVDMLEAENR</sequence>
<organism evidence="1 2">
    <name type="scientific">Linderina macrospora</name>
    <dbReference type="NCBI Taxonomy" id="4868"/>
    <lineage>
        <taxon>Eukaryota</taxon>
        <taxon>Fungi</taxon>
        <taxon>Fungi incertae sedis</taxon>
        <taxon>Zoopagomycota</taxon>
        <taxon>Kickxellomycotina</taxon>
        <taxon>Kickxellomycetes</taxon>
        <taxon>Kickxellales</taxon>
        <taxon>Kickxellaceae</taxon>
        <taxon>Linderina</taxon>
    </lineage>
</organism>
<evidence type="ECO:0000313" key="2">
    <source>
        <dbReference type="Proteomes" id="UP001150603"/>
    </source>
</evidence>
<proteinExistence type="predicted"/>
<protein>
    <submittedName>
        <fullName evidence="1">Uncharacterized protein</fullName>
    </submittedName>
</protein>
<accession>A0ACC1IZQ9</accession>
<evidence type="ECO:0000313" key="1">
    <source>
        <dbReference type="EMBL" id="KAJ1931988.1"/>
    </source>
</evidence>
<comment type="caution">
    <text evidence="1">The sequence shown here is derived from an EMBL/GenBank/DDBJ whole genome shotgun (WGS) entry which is preliminary data.</text>
</comment>
<dbReference type="Proteomes" id="UP001150603">
    <property type="component" value="Unassembled WGS sequence"/>
</dbReference>
<dbReference type="EMBL" id="JANBPW010005742">
    <property type="protein sequence ID" value="KAJ1931988.1"/>
    <property type="molecule type" value="Genomic_DNA"/>
</dbReference>
<name>A0ACC1IZQ9_9FUNG</name>
<reference evidence="1" key="1">
    <citation type="submission" date="2022-07" db="EMBL/GenBank/DDBJ databases">
        <title>Phylogenomic reconstructions and comparative analyses of Kickxellomycotina fungi.</title>
        <authorList>
            <person name="Reynolds N.K."/>
            <person name="Stajich J.E."/>
            <person name="Barry K."/>
            <person name="Grigoriev I.V."/>
            <person name="Crous P."/>
            <person name="Smith M.E."/>
        </authorList>
    </citation>
    <scope>NUCLEOTIDE SEQUENCE</scope>
    <source>
        <strain evidence="1">NRRL 5244</strain>
    </source>
</reference>
<feature type="non-terminal residue" evidence="1">
    <location>
        <position position="348"/>
    </location>
</feature>
<gene>
    <name evidence="1" type="ORF">FBU59_006523</name>
</gene>